<comment type="caution">
    <text evidence="1">The sequence shown here is derived from an EMBL/GenBank/DDBJ whole genome shotgun (WGS) entry which is preliminary data.</text>
</comment>
<keyword evidence="2" id="KW-1185">Reference proteome</keyword>
<dbReference type="Proteomes" id="UP001060085">
    <property type="component" value="Linkage Group LG05"/>
</dbReference>
<name>A0ACC0AP57_CATRO</name>
<reference evidence="2" key="1">
    <citation type="journal article" date="2023" name="Nat. Plants">
        <title>Single-cell RNA sequencing provides a high-resolution roadmap for understanding the multicellular compartmentation of specialized metabolism.</title>
        <authorList>
            <person name="Sun S."/>
            <person name="Shen X."/>
            <person name="Li Y."/>
            <person name="Li Y."/>
            <person name="Wang S."/>
            <person name="Li R."/>
            <person name="Zhang H."/>
            <person name="Shen G."/>
            <person name="Guo B."/>
            <person name="Wei J."/>
            <person name="Xu J."/>
            <person name="St-Pierre B."/>
            <person name="Chen S."/>
            <person name="Sun C."/>
        </authorList>
    </citation>
    <scope>NUCLEOTIDE SEQUENCE [LARGE SCALE GENOMIC DNA]</scope>
</reference>
<dbReference type="EMBL" id="CM044705">
    <property type="protein sequence ID" value="KAI5661261.1"/>
    <property type="molecule type" value="Genomic_DNA"/>
</dbReference>
<accession>A0ACC0AP57</accession>
<protein>
    <submittedName>
        <fullName evidence="1">Uncharacterized protein</fullName>
    </submittedName>
</protein>
<evidence type="ECO:0000313" key="1">
    <source>
        <dbReference type="EMBL" id="KAI5661261.1"/>
    </source>
</evidence>
<proteinExistence type="predicted"/>
<gene>
    <name evidence="1" type="ORF">M9H77_20584</name>
</gene>
<evidence type="ECO:0000313" key="2">
    <source>
        <dbReference type="Proteomes" id="UP001060085"/>
    </source>
</evidence>
<sequence>MVVIDQYILGAFLVSSFGFIFLYSQLRRKTKKFKSNSKSERKDDYIKTSIHVDRRSDQGNGTDIIIVGAGVAGSALAYTLGKDGRRVHVIERDLTEPDRIVGELLQPGGYLKLIELGLEDCLRSIDAQQVFGYAIYKDGKDTKLSYPLEKFESDISGRSFHNGRFIQRMREKAATLPNVRLEQGTVTSLIEENGTVNGVQYKTKDGQEITSHAPLTIVCDGCFSNLRRSLCDPKVDVPSCFVGLVLENCELPYANHGHVILGDPSPILFYPISSTEVRCLVDVPGQKVPSISNGEMAKYLKNVVAPQIPPQLYEAFIAAIDKGNIRTMPNRSMPANPHPTPGALLLGDAFNMRHPLTGGGMTVALSDIVVLRNLLKPLRDLHDPSTLCSYLESFYTLRKPVASTINTLAGALYKVFCASPDPARQEMRQACFDYLSLGGIFSSGPVALLSGLNPKPLSLVLHFFAVAVYGVGRLLIPYPSPKRAWLGVRLLSGASGIIFPIIRAEGVRQMFFPVTVPAYFRAPPLLNK</sequence>
<organism evidence="1 2">
    <name type="scientific">Catharanthus roseus</name>
    <name type="common">Madagascar periwinkle</name>
    <name type="synonym">Vinca rosea</name>
    <dbReference type="NCBI Taxonomy" id="4058"/>
    <lineage>
        <taxon>Eukaryota</taxon>
        <taxon>Viridiplantae</taxon>
        <taxon>Streptophyta</taxon>
        <taxon>Embryophyta</taxon>
        <taxon>Tracheophyta</taxon>
        <taxon>Spermatophyta</taxon>
        <taxon>Magnoliopsida</taxon>
        <taxon>eudicotyledons</taxon>
        <taxon>Gunneridae</taxon>
        <taxon>Pentapetalae</taxon>
        <taxon>asterids</taxon>
        <taxon>lamiids</taxon>
        <taxon>Gentianales</taxon>
        <taxon>Apocynaceae</taxon>
        <taxon>Rauvolfioideae</taxon>
        <taxon>Vinceae</taxon>
        <taxon>Catharanthinae</taxon>
        <taxon>Catharanthus</taxon>
    </lineage>
</organism>